<feature type="region of interest" description="Disordered" evidence="1">
    <location>
        <begin position="57"/>
        <end position="86"/>
    </location>
</feature>
<dbReference type="EMBL" id="JARBDR010000139">
    <property type="protein sequence ID" value="KAJ8321127.1"/>
    <property type="molecule type" value="Genomic_DNA"/>
</dbReference>
<reference evidence="2 3" key="1">
    <citation type="submission" date="2022-12" db="EMBL/GenBank/DDBJ databases">
        <title>Chromosome-level genome of Tegillarca granosa.</title>
        <authorList>
            <person name="Kim J."/>
        </authorList>
    </citation>
    <scope>NUCLEOTIDE SEQUENCE [LARGE SCALE GENOMIC DNA]</scope>
    <source>
        <strain evidence="2">Teg-2019</strain>
        <tissue evidence="2">Adductor muscle</tissue>
    </source>
</reference>
<evidence type="ECO:0000256" key="1">
    <source>
        <dbReference type="SAM" id="MobiDB-lite"/>
    </source>
</evidence>
<comment type="caution">
    <text evidence="2">The sequence shown here is derived from an EMBL/GenBank/DDBJ whole genome shotgun (WGS) entry which is preliminary data.</text>
</comment>
<organism evidence="2 3">
    <name type="scientific">Tegillarca granosa</name>
    <name type="common">Malaysian cockle</name>
    <name type="synonym">Anadara granosa</name>
    <dbReference type="NCBI Taxonomy" id="220873"/>
    <lineage>
        <taxon>Eukaryota</taxon>
        <taxon>Metazoa</taxon>
        <taxon>Spiralia</taxon>
        <taxon>Lophotrochozoa</taxon>
        <taxon>Mollusca</taxon>
        <taxon>Bivalvia</taxon>
        <taxon>Autobranchia</taxon>
        <taxon>Pteriomorphia</taxon>
        <taxon>Arcoida</taxon>
        <taxon>Arcoidea</taxon>
        <taxon>Arcidae</taxon>
        <taxon>Tegillarca</taxon>
    </lineage>
</organism>
<keyword evidence="3" id="KW-1185">Reference proteome</keyword>
<evidence type="ECO:0000313" key="3">
    <source>
        <dbReference type="Proteomes" id="UP001217089"/>
    </source>
</evidence>
<name>A0ABQ9FV42_TEGGR</name>
<proteinExistence type="predicted"/>
<accession>A0ABQ9FV42</accession>
<dbReference type="Proteomes" id="UP001217089">
    <property type="component" value="Unassembled WGS sequence"/>
</dbReference>
<evidence type="ECO:0000313" key="2">
    <source>
        <dbReference type="EMBL" id="KAJ8321127.1"/>
    </source>
</evidence>
<sequence>MTLKKQEYIKSIGMNLVRPFKSSEKPSPASCTLSSAFKVVDVARSQGGRSHGCCWQHQNKTLGDDPPITNKQHLDPWRRGVSKSNVGSDTKTKAVVMIFVLLTTQTEL</sequence>
<protein>
    <submittedName>
        <fullName evidence="2">Uncharacterized protein</fullName>
    </submittedName>
</protein>
<gene>
    <name evidence="2" type="ORF">KUTeg_001322</name>
</gene>